<dbReference type="EMBL" id="MK500595">
    <property type="protein sequence ID" value="QBK93368.1"/>
    <property type="molecule type" value="Genomic_DNA"/>
</dbReference>
<proteinExistence type="predicted"/>
<gene>
    <name evidence="1" type="ORF">LCPAC404_00720</name>
</gene>
<accession>A0A481ZBW6</accession>
<protein>
    <submittedName>
        <fullName evidence="1">Uncharacterized protein</fullName>
    </submittedName>
</protein>
<name>A0A481ZBW6_9VIRU</name>
<reference evidence="1" key="1">
    <citation type="journal article" date="2019" name="MBio">
        <title>Virus Genomes from Deep Sea Sediments Expand the Ocean Megavirome and Support Independent Origins of Viral Gigantism.</title>
        <authorList>
            <person name="Backstrom D."/>
            <person name="Yutin N."/>
            <person name="Jorgensen S.L."/>
            <person name="Dharamshi J."/>
            <person name="Homa F."/>
            <person name="Zaremba-Niedwiedzka K."/>
            <person name="Spang A."/>
            <person name="Wolf Y.I."/>
            <person name="Koonin E.V."/>
            <person name="Ettema T.J."/>
        </authorList>
    </citation>
    <scope>NUCLEOTIDE SEQUENCE</scope>
</reference>
<organism evidence="1">
    <name type="scientific">Pithovirus LCPAC404</name>
    <dbReference type="NCBI Taxonomy" id="2506597"/>
    <lineage>
        <taxon>Viruses</taxon>
        <taxon>Pithoviruses</taxon>
    </lineage>
</organism>
<evidence type="ECO:0000313" key="1">
    <source>
        <dbReference type="EMBL" id="QBK93368.1"/>
    </source>
</evidence>
<sequence>MSIKSRSRLSRKAKKLLADSRPSWHNLIKANPIATSLCCESLDKDFSDQYDLSNLKSKTSQLTEKLLFIENIQPGVSIERQISRGFVEFSIPTISLRLVLKELLKHPVLAIVSLHNTKDTKALMSKYNFCHSNINILDDFQRKKYNNVQFHNYVFFGNNTSFVDFRFPSNEIVLIDLPIPTYIAPIMLNSDGSVYKLVDWYSDEIRLPLYCISHNIPTDKLISMVTKLTKIVIVDSQWSNKEQILNTLLDVLHNIEIDNIDIQ</sequence>